<dbReference type="EC" id="6.3.2.10" evidence="10 11"/>
<keyword evidence="7 10" id="KW-0573">Peptidoglycan synthesis</keyword>
<dbReference type="GO" id="GO:0051301">
    <property type="term" value="P:cell division"/>
    <property type="evidence" value="ECO:0007669"/>
    <property type="project" value="UniProtKB-KW"/>
</dbReference>
<protein>
    <recommendedName>
        <fullName evidence="10 11">UDP-N-acetylmuramoyl-tripeptide--D-alanyl-D-alanine ligase</fullName>
        <ecNumber evidence="10 11">6.3.2.10</ecNumber>
    </recommendedName>
    <alternativeName>
        <fullName evidence="10">D-alanyl-D-alanine-adding enzyme</fullName>
    </alternativeName>
</protein>
<dbReference type="PANTHER" id="PTHR43024">
    <property type="entry name" value="UDP-N-ACETYLMURAMOYL-TRIPEPTIDE--D-ALANYL-D-ALANINE LIGASE"/>
    <property type="match status" value="1"/>
</dbReference>
<evidence type="ECO:0000256" key="3">
    <source>
        <dbReference type="ARBA" id="ARBA00022618"/>
    </source>
</evidence>
<evidence type="ECO:0000256" key="10">
    <source>
        <dbReference type="HAMAP-Rule" id="MF_02019"/>
    </source>
</evidence>
<comment type="function">
    <text evidence="10 11">Involved in cell wall formation. Catalyzes the final step in the synthesis of UDP-N-acetylmuramoyl-pentapeptide, the precursor of murein.</text>
</comment>
<dbReference type="InterPro" id="IPR005863">
    <property type="entry name" value="UDP-N-AcMur_synth"/>
</dbReference>
<evidence type="ECO:0000256" key="9">
    <source>
        <dbReference type="ARBA" id="ARBA00023316"/>
    </source>
</evidence>
<sequence>MKAFTLTQAAEGCGGILKNAASGWITQVTIDSRQVEPGSLYIAIVGERFDGHDFIEDCYQKGAVCVVSHKELDTQNPYILVEDTRLALGNLGSWYRQWLNPFVVGVTGSVGKTSTKEMVWTVLSAGETTGKTQGNLNNDIGLPRTLLSLEEGETAAVVEMGMNHKGEISYLTNLAKPDAAIITNIGTSHIENLGSRENILAAKLEILEGLAKDGPVILNADNDLLATLKQTDLHHPKLYYGIRDTSGALYAKQVQVTQEQTNFVLVYQGKEYPAMVPAVGKHHVYNAMAAFLAGRLRGLEPEVMVEAMSHYQNTGMRQKMIRHPDGYTIIADCYNASPDSMESSIAALSAMECSGKRIAALGDMLELGDHSYELHCKVGAMVADSLIDILLCFGPESKYICEGAYRAGFDNIIWCTSKEKMAATIAKNCKPGDVVLFKASRGMHFEEIIDAICTPVTPEEKGEL</sequence>
<reference evidence="15" key="1">
    <citation type="submission" date="2020-10" db="EMBL/GenBank/DDBJ databases">
        <authorList>
            <person name="Gilroy R."/>
        </authorList>
    </citation>
    <scope>NUCLEOTIDE SEQUENCE</scope>
    <source>
        <strain evidence="15">CHK184-25365</strain>
    </source>
</reference>
<keyword evidence="5 10" id="KW-0067">ATP-binding</keyword>
<dbReference type="Pfam" id="PF08245">
    <property type="entry name" value="Mur_ligase_M"/>
    <property type="match status" value="1"/>
</dbReference>
<feature type="domain" description="Mur ligase C-terminal" evidence="13">
    <location>
        <begin position="317"/>
        <end position="441"/>
    </location>
</feature>
<organism evidence="15 16">
    <name type="scientific">Candidatus Egerieicola pullicola</name>
    <dbReference type="NCBI Taxonomy" id="2840775"/>
    <lineage>
        <taxon>Bacteria</taxon>
        <taxon>Bacillati</taxon>
        <taxon>Bacillota</taxon>
        <taxon>Clostridia</taxon>
        <taxon>Eubacteriales</taxon>
        <taxon>Oscillospiraceae</taxon>
        <taxon>Oscillospiraceae incertae sedis</taxon>
        <taxon>Candidatus Egerieicola</taxon>
    </lineage>
</organism>
<dbReference type="NCBIfam" id="TIGR01143">
    <property type="entry name" value="murF"/>
    <property type="match status" value="1"/>
</dbReference>
<evidence type="ECO:0000313" key="16">
    <source>
        <dbReference type="Proteomes" id="UP000886749"/>
    </source>
</evidence>
<evidence type="ECO:0000256" key="2">
    <source>
        <dbReference type="ARBA" id="ARBA00022598"/>
    </source>
</evidence>
<feature type="binding site" evidence="10">
    <location>
        <begin position="108"/>
        <end position="114"/>
    </location>
    <ligand>
        <name>ATP</name>
        <dbReference type="ChEBI" id="CHEBI:30616"/>
    </ligand>
</feature>
<dbReference type="SUPFAM" id="SSF53244">
    <property type="entry name" value="MurD-like peptide ligases, peptide-binding domain"/>
    <property type="match status" value="1"/>
</dbReference>
<dbReference type="AlphaFoldDB" id="A0A9D1AJ12"/>
<proteinExistence type="inferred from homology"/>
<comment type="caution">
    <text evidence="15">The sequence shown here is derived from an EMBL/GenBank/DDBJ whole genome shotgun (WGS) entry which is preliminary data.</text>
</comment>
<keyword evidence="6 10" id="KW-0133">Cell shape</keyword>
<dbReference type="SUPFAM" id="SSF63418">
    <property type="entry name" value="MurE/MurF N-terminal domain"/>
    <property type="match status" value="1"/>
</dbReference>
<keyword evidence="1 10" id="KW-0963">Cytoplasm</keyword>
<dbReference type="EMBL" id="DVGY01000077">
    <property type="protein sequence ID" value="HIR40823.1"/>
    <property type="molecule type" value="Genomic_DNA"/>
</dbReference>
<dbReference type="HAMAP" id="MF_02019">
    <property type="entry name" value="MurF"/>
    <property type="match status" value="1"/>
</dbReference>
<comment type="similarity">
    <text evidence="10">Belongs to the MurCDEF family. MurF subfamily.</text>
</comment>
<keyword evidence="9 10" id="KW-0961">Cell wall biogenesis/degradation</keyword>
<dbReference type="InterPro" id="IPR004101">
    <property type="entry name" value="Mur_ligase_C"/>
</dbReference>
<dbReference type="GO" id="GO:0005737">
    <property type="term" value="C:cytoplasm"/>
    <property type="evidence" value="ECO:0007669"/>
    <property type="project" value="UniProtKB-SubCell"/>
</dbReference>
<dbReference type="InterPro" id="IPR035911">
    <property type="entry name" value="MurE/MurF_N"/>
</dbReference>
<dbReference type="InterPro" id="IPR013221">
    <property type="entry name" value="Mur_ligase_cen"/>
</dbReference>
<name>A0A9D1AJ12_9FIRM</name>
<dbReference type="Gene3D" id="3.40.1390.10">
    <property type="entry name" value="MurE/MurF, N-terminal domain"/>
    <property type="match status" value="1"/>
</dbReference>
<evidence type="ECO:0000256" key="5">
    <source>
        <dbReference type="ARBA" id="ARBA00022840"/>
    </source>
</evidence>
<accession>A0A9D1AJ12</accession>
<dbReference type="Pfam" id="PF01225">
    <property type="entry name" value="Mur_ligase"/>
    <property type="match status" value="1"/>
</dbReference>
<dbReference type="GO" id="GO:0071555">
    <property type="term" value="P:cell wall organization"/>
    <property type="evidence" value="ECO:0007669"/>
    <property type="project" value="UniProtKB-KW"/>
</dbReference>
<dbReference type="Gene3D" id="3.40.1190.10">
    <property type="entry name" value="Mur-like, catalytic domain"/>
    <property type="match status" value="1"/>
</dbReference>
<dbReference type="SUPFAM" id="SSF53623">
    <property type="entry name" value="MurD-like peptide ligases, catalytic domain"/>
    <property type="match status" value="1"/>
</dbReference>
<comment type="pathway">
    <text evidence="10 11">Cell wall biogenesis; peptidoglycan biosynthesis.</text>
</comment>
<gene>
    <name evidence="10" type="primary">murF</name>
    <name evidence="15" type="ORF">IAB36_03240</name>
</gene>
<evidence type="ECO:0000259" key="13">
    <source>
        <dbReference type="Pfam" id="PF02875"/>
    </source>
</evidence>
<feature type="domain" description="Mur ligase central" evidence="14">
    <location>
        <begin position="106"/>
        <end position="293"/>
    </location>
</feature>
<dbReference type="Proteomes" id="UP000886749">
    <property type="component" value="Unassembled WGS sequence"/>
</dbReference>
<feature type="domain" description="Mur ligase N-terminal catalytic" evidence="12">
    <location>
        <begin position="25"/>
        <end position="78"/>
    </location>
</feature>
<evidence type="ECO:0000256" key="1">
    <source>
        <dbReference type="ARBA" id="ARBA00022490"/>
    </source>
</evidence>
<comment type="subcellular location">
    <subcellularLocation>
        <location evidence="10 11">Cytoplasm</location>
    </subcellularLocation>
</comment>
<dbReference type="InterPro" id="IPR036565">
    <property type="entry name" value="Mur-like_cat_sf"/>
</dbReference>
<evidence type="ECO:0000256" key="8">
    <source>
        <dbReference type="ARBA" id="ARBA00023306"/>
    </source>
</evidence>
<dbReference type="PANTHER" id="PTHR43024:SF1">
    <property type="entry name" value="UDP-N-ACETYLMURAMOYL-TRIPEPTIDE--D-ALANYL-D-ALANINE LIGASE"/>
    <property type="match status" value="1"/>
</dbReference>
<evidence type="ECO:0000256" key="4">
    <source>
        <dbReference type="ARBA" id="ARBA00022741"/>
    </source>
</evidence>
<dbReference type="InterPro" id="IPR000713">
    <property type="entry name" value="Mur_ligase_N"/>
</dbReference>
<evidence type="ECO:0000313" key="15">
    <source>
        <dbReference type="EMBL" id="HIR40823.1"/>
    </source>
</evidence>
<evidence type="ECO:0000259" key="14">
    <source>
        <dbReference type="Pfam" id="PF08245"/>
    </source>
</evidence>
<dbReference type="InterPro" id="IPR036615">
    <property type="entry name" value="Mur_ligase_C_dom_sf"/>
</dbReference>
<dbReference type="GO" id="GO:0009252">
    <property type="term" value="P:peptidoglycan biosynthetic process"/>
    <property type="evidence" value="ECO:0007669"/>
    <property type="project" value="UniProtKB-UniRule"/>
</dbReference>
<dbReference type="InterPro" id="IPR051046">
    <property type="entry name" value="MurCDEF_CellWall_CoF430Synth"/>
</dbReference>
<reference evidence="15" key="2">
    <citation type="journal article" date="2021" name="PeerJ">
        <title>Extensive microbial diversity within the chicken gut microbiome revealed by metagenomics and culture.</title>
        <authorList>
            <person name="Gilroy R."/>
            <person name="Ravi A."/>
            <person name="Getino M."/>
            <person name="Pursley I."/>
            <person name="Horton D.L."/>
            <person name="Alikhan N.F."/>
            <person name="Baker D."/>
            <person name="Gharbi K."/>
            <person name="Hall N."/>
            <person name="Watson M."/>
            <person name="Adriaenssens E.M."/>
            <person name="Foster-Nyarko E."/>
            <person name="Jarju S."/>
            <person name="Secka A."/>
            <person name="Antonio M."/>
            <person name="Oren A."/>
            <person name="Chaudhuri R.R."/>
            <person name="La Ragione R."/>
            <person name="Hildebrand F."/>
            <person name="Pallen M.J."/>
        </authorList>
    </citation>
    <scope>NUCLEOTIDE SEQUENCE</scope>
    <source>
        <strain evidence="15">CHK184-25365</strain>
    </source>
</reference>
<keyword evidence="2 10" id="KW-0436">Ligase</keyword>
<dbReference type="GO" id="GO:0047480">
    <property type="term" value="F:UDP-N-acetylmuramoyl-tripeptide-D-alanyl-D-alanine ligase activity"/>
    <property type="evidence" value="ECO:0007669"/>
    <property type="project" value="UniProtKB-UniRule"/>
</dbReference>
<dbReference type="Pfam" id="PF02875">
    <property type="entry name" value="Mur_ligase_C"/>
    <property type="match status" value="1"/>
</dbReference>
<evidence type="ECO:0000256" key="7">
    <source>
        <dbReference type="ARBA" id="ARBA00022984"/>
    </source>
</evidence>
<evidence type="ECO:0000256" key="6">
    <source>
        <dbReference type="ARBA" id="ARBA00022960"/>
    </source>
</evidence>
<dbReference type="GO" id="GO:0008360">
    <property type="term" value="P:regulation of cell shape"/>
    <property type="evidence" value="ECO:0007669"/>
    <property type="project" value="UniProtKB-KW"/>
</dbReference>
<dbReference type="Gene3D" id="3.90.190.20">
    <property type="entry name" value="Mur ligase, C-terminal domain"/>
    <property type="match status" value="1"/>
</dbReference>
<comment type="catalytic activity">
    <reaction evidence="10 11">
        <text>D-alanyl-D-alanine + UDP-N-acetyl-alpha-D-muramoyl-L-alanyl-gamma-D-glutamyl-meso-2,6-diaminopimelate + ATP = UDP-N-acetyl-alpha-D-muramoyl-L-alanyl-gamma-D-glutamyl-meso-2,6-diaminopimeloyl-D-alanyl-D-alanine + ADP + phosphate + H(+)</text>
        <dbReference type="Rhea" id="RHEA:28374"/>
        <dbReference type="ChEBI" id="CHEBI:15378"/>
        <dbReference type="ChEBI" id="CHEBI:30616"/>
        <dbReference type="ChEBI" id="CHEBI:43474"/>
        <dbReference type="ChEBI" id="CHEBI:57822"/>
        <dbReference type="ChEBI" id="CHEBI:61386"/>
        <dbReference type="ChEBI" id="CHEBI:83905"/>
        <dbReference type="ChEBI" id="CHEBI:456216"/>
        <dbReference type="EC" id="6.3.2.10"/>
    </reaction>
</comment>
<evidence type="ECO:0000256" key="11">
    <source>
        <dbReference type="RuleBase" id="RU004136"/>
    </source>
</evidence>
<keyword evidence="4 10" id="KW-0547">Nucleotide-binding</keyword>
<keyword evidence="3 10" id="KW-0132">Cell division</keyword>
<dbReference type="GO" id="GO:0005524">
    <property type="term" value="F:ATP binding"/>
    <property type="evidence" value="ECO:0007669"/>
    <property type="project" value="UniProtKB-UniRule"/>
</dbReference>
<evidence type="ECO:0000259" key="12">
    <source>
        <dbReference type="Pfam" id="PF01225"/>
    </source>
</evidence>
<keyword evidence="8 10" id="KW-0131">Cell cycle</keyword>